<feature type="domain" description="Exonuclease VII large subunit C-terminal" evidence="8">
    <location>
        <begin position="132"/>
        <end position="442"/>
    </location>
</feature>
<organism evidence="10 11">
    <name type="scientific">Thiopseudomonas alkaliphila</name>
    <dbReference type="NCBI Taxonomy" id="1697053"/>
    <lineage>
        <taxon>Bacteria</taxon>
        <taxon>Pseudomonadati</taxon>
        <taxon>Pseudomonadota</taxon>
        <taxon>Gammaproteobacteria</taxon>
        <taxon>Pseudomonadales</taxon>
        <taxon>Pseudomonadaceae</taxon>
        <taxon>Thiopseudomonas</taxon>
    </lineage>
</organism>
<dbReference type="Pfam" id="PF13742">
    <property type="entry name" value="tRNA_anti_2"/>
    <property type="match status" value="1"/>
</dbReference>
<keyword evidence="1 5" id="KW-0963">Cytoplasm</keyword>
<dbReference type="InterPro" id="IPR020579">
    <property type="entry name" value="Exonuc_VII_lsu_C"/>
</dbReference>
<evidence type="ECO:0000256" key="4">
    <source>
        <dbReference type="ARBA" id="ARBA00022839"/>
    </source>
</evidence>
<sequence>MYSNPFQRLGLERDILSVSQLNQRARHLLEDVFNAVWVSGEISNLAMPASGHVYFTLKDSKAQIRCAFFKQQALPVRHLLKEGAAVRVMAKVSIYEGRGDYQLIVSTLEPAGEGALQLAFEALKKRLFEQGLFANENKQALPRHAKRIGIVTSPTGAVIRDIISVFKRRAPQVELVLVPTAVQGKEATQQIVTALALADQQQFDAIILARGGGSLEDLWCFNEEAVALAIAACQTPIVSAIGHETDISISDFVADVRAPTPSAAAELLAPDTSHLLQHLQQLQQRLSQQIHSYLQRQQLQLNLLRARLRHPSERIQQQQQRMDELEWRLQRAFNQNLTAYKQQLRSLQQRLHMQHPQRLITQQKTQLDTLQQRLTSVIQRQLNQGQQRLNYQMQALHAISPLNTLKRGYSILRDQQQVVSSIEQVQKHRQLTAQVTDGYLELKVLSTHKNTPLL</sequence>
<reference evidence="10 11" key="1">
    <citation type="journal article" date="2015" name="Genome Announc.">
        <title>Genome Sequences of Oblitimonas alkaliphila gen. nov. sp. nov. (Proposed), a Novel Bacterium of the Pseudomonadaceae Family.</title>
        <authorList>
            <person name="Lauer A.C."/>
            <person name="Nicholson A.C."/>
            <person name="Humrighouse B.W."/>
            <person name="Emery B."/>
            <person name="Drobish A."/>
            <person name="Juieng P."/>
            <person name="Loparev V."/>
            <person name="McQuiston J.R."/>
        </authorList>
    </citation>
    <scope>NUCLEOTIDE SEQUENCE [LARGE SCALE GENOMIC DNA]</scope>
    <source>
        <strain evidence="10 11">E5571</strain>
    </source>
</reference>
<keyword evidence="3 5" id="KW-0378">Hydrolase</keyword>
<dbReference type="PANTHER" id="PTHR30008:SF0">
    <property type="entry name" value="EXODEOXYRIBONUCLEASE 7 LARGE SUBUNIT"/>
    <property type="match status" value="1"/>
</dbReference>
<comment type="subcellular location">
    <subcellularLocation>
        <location evidence="5 6">Cytoplasm</location>
    </subcellularLocation>
</comment>
<evidence type="ECO:0000256" key="3">
    <source>
        <dbReference type="ARBA" id="ARBA00022801"/>
    </source>
</evidence>
<dbReference type="PANTHER" id="PTHR30008">
    <property type="entry name" value="EXODEOXYRIBONUCLEASE 7 LARGE SUBUNIT"/>
    <property type="match status" value="1"/>
</dbReference>
<dbReference type="STRING" id="1697053.AKN87_05460"/>
<dbReference type="RefSeq" id="WP_053100105.1">
    <property type="nucleotide sequence ID" value="NZ_CP012365.1"/>
</dbReference>
<keyword evidence="11" id="KW-1185">Reference proteome</keyword>
<dbReference type="CDD" id="cd04489">
    <property type="entry name" value="ExoVII_LU_OBF"/>
    <property type="match status" value="1"/>
</dbReference>
<comment type="similarity">
    <text evidence="5 6">Belongs to the XseA family.</text>
</comment>
<dbReference type="InterPro" id="IPR003753">
    <property type="entry name" value="Exonuc_VII_L"/>
</dbReference>
<dbReference type="EMBL" id="CP012365">
    <property type="protein sequence ID" value="AKX59088.1"/>
    <property type="molecule type" value="Genomic_DNA"/>
</dbReference>
<dbReference type="EC" id="3.1.11.6" evidence="5"/>
<evidence type="ECO:0000256" key="7">
    <source>
        <dbReference type="SAM" id="Coils"/>
    </source>
</evidence>
<dbReference type="InterPro" id="IPR025824">
    <property type="entry name" value="OB-fold_nuc-bd_dom"/>
</dbReference>
<dbReference type="GO" id="GO:0005737">
    <property type="term" value="C:cytoplasm"/>
    <property type="evidence" value="ECO:0007669"/>
    <property type="project" value="UniProtKB-SubCell"/>
</dbReference>
<dbReference type="GO" id="GO:0009318">
    <property type="term" value="C:exodeoxyribonuclease VII complex"/>
    <property type="evidence" value="ECO:0007669"/>
    <property type="project" value="UniProtKB-UniRule"/>
</dbReference>
<evidence type="ECO:0000259" key="8">
    <source>
        <dbReference type="Pfam" id="PF02601"/>
    </source>
</evidence>
<dbReference type="Gene3D" id="2.40.50.1010">
    <property type="match status" value="1"/>
</dbReference>
<dbReference type="AlphaFoldDB" id="A0A0K1XD37"/>
<dbReference type="Proteomes" id="UP000063953">
    <property type="component" value="Chromosome"/>
</dbReference>
<name>A0A0K1XD37_9GAMM</name>
<dbReference type="GO" id="GO:0008855">
    <property type="term" value="F:exodeoxyribonuclease VII activity"/>
    <property type="evidence" value="ECO:0007669"/>
    <property type="project" value="UniProtKB-UniRule"/>
</dbReference>
<evidence type="ECO:0000313" key="11">
    <source>
        <dbReference type="Proteomes" id="UP000063953"/>
    </source>
</evidence>
<evidence type="ECO:0000256" key="6">
    <source>
        <dbReference type="RuleBase" id="RU004355"/>
    </source>
</evidence>
<proteinExistence type="inferred from homology"/>
<keyword evidence="7" id="KW-0175">Coiled coil</keyword>
<dbReference type="HAMAP" id="MF_00378">
    <property type="entry name" value="Exonuc_7_L"/>
    <property type="match status" value="1"/>
</dbReference>
<comment type="function">
    <text evidence="5">Bidirectionally degrades single-stranded DNA into large acid-insoluble oligonucleotides, which are then degraded further into small acid-soluble oligonucleotides.</text>
</comment>
<evidence type="ECO:0000259" key="9">
    <source>
        <dbReference type="Pfam" id="PF13742"/>
    </source>
</evidence>
<gene>
    <name evidence="5" type="primary">xseA</name>
    <name evidence="10" type="ORF">AKN88_03420</name>
</gene>
<comment type="catalytic activity">
    <reaction evidence="5 6">
        <text>Exonucleolytic cleavage in either 5'- to 3'- or 3'- to 5'-direction to yield nucleoside 5'-phosphates.</text>
        <dbReference type="EC" id="3.1.11.6"/>
    </reaction>
</comment>
<protein>
    <recommendedName>
        <fullName evidence="5">Exodeoxyribonuclease 7 large subunit</fullName>
        <ecNumber evidence="5">3.1.11.6</ecNumber>
    </recommendedName>
    <alternativeName>
        <fullName evidence="5">Exodeoxyribonuclease VII large subunit</fullName>
        <shortName evidence="5">Exonuclease VII large subunit</shortName>
    </alternativeName>
</protein>
<comment type="subunit">
    <text evidence="5">Heterooligomer composed of large and small subunits.</text>
</comment>
<keyword evidence="4 5" id="KW-0269">Exonuclease</keyword>
<dbReference type="GO" id="GO:0003676">
    <property type="term" value="F:nucleic acid binding"/>
    <property type="evidence" value="ECO:0007669"/>
    <property type="project" value="InterPro"/>
</dbReference>
<accession>A0A0K1XD37</accession>
<keyword evidence="2 5" id="KW-0540">Nuclease</keyword>
<feature type="domain" description="OB-fold nucleic acid binding" evidence="9">
    <location>
        <begin position="16"/>
        <end position="108"/>
    </location>
</feature>
<dbReference type="Pfam" id="PF02601">
    <property type="entry name" value="Exonuc_VII_L"/>
    <property type="match status" value="1"/>
</dbReference>
<dbReference type="PATRIC" id="fig|1698449.3.peg.682"/>
<dbReference type="GO" id="GO:0006308">
    <property type="term" value="P:DNA catabolic process"/>
    <property type="evidence" value="ECO:0007669"/>
    <property type="project" value="UniProtKB-UniRule"/>
</dbReference>
<feature type="coiled-coil region" evidence="7">
    <location>
        <begin position="276"/>
        <end position="380"/>
    </location>
</feature>
<evidence type="ECO:0000256" key="5">
    <source>
        <dbReference type="HAMAP-Rule" id="MF_00378"/>
    </source>
</evidence>
<dbReference type="NCBIfam" id="TIGR00237">
    <property type="entry name" value="xseA"/>
    <property type="match status" value="1"/>
</dbReference>
<evidence type="ECO:0000313" key="10">
    <source>
        <dbReference type="EMBL" id="AKX59088.1"/>
    </source>
</evidence>
<evidence type="ECO:0000256" key="2">
    <source>
        <dbReference type="ARBA" id="ARBA00022722"/>
    </source>
</evidence>
<evidence type="ECO:0000256" key="1">
    <source>
        <dbReference type="ARBA" id="ARBA00022490"/>
    </source>
</evidence>